<dbReference type="EMBL" id="CAMXCT030001535">
    <property type="protein sequence ID" value="CAL4778284.1"/>
    <property type="molecule type" value="Genomic_DNA"/>
</dbReference>
<organism evidence="1">
    <name type="scientific">Cladocopium goreaui</name>
    <dbReference type="NCBI Taxonomy" id="2562237"/>
    <lineage>
        <taxon>Eukaryota</taxon>
        <taxon>Sar</taxon>
        <taxon>Alveolata</taxon>
        <taxon>Dinophyceae</taxon>
        <taxon>Suessiales</taxon>
        <taxon>Symbiodiniaceae</taxon>
        <taxon>Cladocopium</taxon>
    </lineage>
</organism>
<dbReference type="Proteomes" id="UP001152797">
    <property type="component" value="Unassembled WGS sequence"/>
</dbReference>
<accession>A0A9P1CH14</accession>
<name>A0A9P1CH14_9DINO</name>
<keyword evidence="3" id="KW-1185">Reference proteome</keyword>
<sequence>MKQQRRIHVRDENDLHSILQKDGSDVKQFGTGASDGAAALAGIFREENESGRIVRVLDIVYMMIKFQDMLLVESHEQDGTIIQTRNSLPSTCMKIKDNLPVVLEKWFQSGLQVDIAPYIETEEMPVYVPDAPHQQSLLTEAYPIQCVVQQSQGSFVIPDTEVQVYKETFAKIGLPGGKSFSTTSKDTDGSSITRLWRWDKIKNWKAPQKMQSFYQPNMARCGFNHGKLKWQKMNLNKNHVFSSYGGLIFG</sequence>
<proteinExistence type="predicted"/>
<comment type="caution">
    <text evidence="1">The sequence shown here is derived from an EMBL/GenBank/DDBJ whole genome shotgun (WGS) entry which is preliminary data.</text>
</comment>
<reference evidence="1" key="1">
    <citation type="submission" date="2022-10" db="EMBL/GenBank/DDBJ databases">
        <authorList>
            <person name="Chen Y."/>
            <person name="Dougan E. K."/>
            <person name="Chan C."/>
            <person name="Rhodes N."/>
            <person name="Thang M."/>
        </authorList>
    </citation>
    <scope>NUCLEOTIDE SEQUENCE</scope>
</reference>
<reference evidence="2 3" key="2">
    <citation type="submission" date="2024-05" db="EMBL/GenBank/DDBJ databases">
        <authorList>
            <person name="Chen Y."/>
            <person name="Shah S."/>
            <person name="Dougan E. K."/>
            <person name="Thang M."/>
            <person name="Chan C."/>
        </authorList>
    </citation>
    <scope>NUCLEOTIDE SEQUENCE [LARGE SCALE GENOMIC DNA]</scope>
</reference>
<evidence type="ECO:0000313" key="2">
    <source>
        <dbReference type="EMBL" id="CAL4778284.1"/>
    </source>
</evidence>
<evidence type="ECO:0000313" key="1">
    <source>
        <dbReference type="EMBL" id="CAI3990972.1"/>
    </source>
</evidence>
<dbReference type="EMBL" id="CAMXCT020001535">
    <property type="protein sequence ID" value="CAL1144347.1"/>
    <property type="molecule type" value="Genomic_DNA"/>
</dbReference>
<dbReference type="OrthoDB" id="10575771at2759"/>
<dbReference type="AlphaFoldDB" id="A0A9P1CH14"/>
<gene>
    <name evidence="1" type="ORF">C1SCF055_LOCUS17920</name>
</gene>
<protein>
    <submittedName>
        <fullName evidence="1">Uncharacterized protein</fullName>
    </submittedName>
</protein>
<evidence type="ECO:0000313" key="3">
    <source>
        <dbReference type="Proteomes" id="UP001152797"/>
    </source>
</evidence>
<dbReference type="EMBL" id="CAMXCT010001535">
    <property type="protein sequence ID" value="CAI3990972.1"/>
    <property type="molecule type" value="Genomic_DNA"/>
</dbReference>